<dbReference type="InterPro" id="IPR038872">
    <property type="entry name" value="Put_GTT3"/>
</dbReference>
<gene>
    <name evidence="3" type="ORF">PTTG_25599</name>
</gene>
<evidence type="ECO:0000313" key="3">
    <source>
        <dbReference type="EMBL" id="OAV98608.1"/>
    </source>
</evidence>
<evidence type="ECO:0000313" key="5">
    <source>
        <dbReference type="Proteomes" id="UP000005240"/>
    </source>
</evidence>
<feature type="region of interest" description="Disordered" evidence="1">
    <location>
        <begin position="50"/>
        <end position="132"/>
    </location>
</feature>
<feature type="transmembrane region" description="Helical" evidence="2">
    <location>
        <begin position="309"/>
        <end position="328"/>
    </location>
</feature>
<evidence type="ECO:0000256" key="1">
    <source>
        <dbReference type="SAM" id="MobiDB-lite"/>
    </source>
</evidence>
<feature type="region of interest" description="Disordered" evidence="1">
    <location>
        <begin position="1"/>
        <end position="21"/>
    </location>
</feature>
<feature type="transmembrane region" description="Helical" evidence="2">
    <location>
        <begin position="369"/>
        <end position="387"/>
    </location>
</feature>
<dbReference type="VEuPathDB" id="FungiDB:PTTG_25599"/>
<feature type="transmembrane region" description="Helical" evidence="2">
    <location>
        <begin position="267"/>
        <end position="288"/>
    </location>
</feature>
<evidence type="ECO:0000313" key="4">
    <source>
        <dbReference type="EnsemblFungi" id="PTTG_25599-t43_1-p1"/>
    </source>
</evidence>
<dbReference type="EnsemblFungi" id="PTTG_25599-t43_1">
    <property type="protein sequence ID" value="PTTG_25599-t43_1-p1"/>
    <property type="gene ID" value="PTTG_25599"/>
</dbReference>
<keyword evidence="2" id="KW-0812">Transmembrane</keyword>
<proteinExistence type="predicted"/>
<evidence type="ECO:0000256" key="2">
    <source>
        <dbReference type="SAM" id="Phobius"/>
    </source>
</evidence>
<feature type="compositionally biased region" description="Basic and acidic residues" evidence="1">
    <location>
        <begin position="57"/>
        <end position="66"/>
    </location>
</feature>
<keyword evidence="2" id="KW-0472">Membrane</keyword>
<name>A0A180H1Z1_PUCT1</name>
<protein>
    <submittedName>
        <fullName evidence="3 4">Uncharacterized protein</fullName>
    </submittedName>
</protein>
<reference evidence="4 5" key="3">
    <citation type="journal article" date="2017" name="G3 (Bethesda)">
        <title>Comparative analysis highlights variable genome content of wheat rusts and divergence of the mating loci.</title>
        <authorList>
            <person name="Cuomo C.A."/>
            <person name="Bakkeren G."/>
            <person name="Khalil H.B."/>
            <person name="Panwar V."/>
            <person name="Joly D."/>
            <person name="Linning R."/>
            <person name="Sakthikumar S."/>
            <person name="Song X."/>
            <person name="Adiconis X."/>
            <person name="Fan L."/>
            <person name="Goldberg J.M."/>
            <person name="Levin J.Z."/>
            <person name="Young S."/>
            <person name="Zeng Q."/>
            <person name="Anikster Y."/>
            <person name="Bruce M."/>
            <person name="Wang M."/>
            <person name="Yin C."/>
            <person name="McCallum B."/>
            <person name="Szabo L.J."/>
            <person name="Hulbert S."/>
            <person name="Chen X."/>
            <person name="Fellers J.P."/>
        </authorList>
    </citation>
    <scope>NUCLEOTIDE SEQUENCE</scope>
    <source>
        <strain evidence="5">Isolate 1-1 / race 1 (BBBD)</strain>
        <strain evidence="4">isolate 1-1 / race 1 (BBBD)</strain>
    </source>
</reference>
<keyword evidence="5" id="KW-1185">Reference proteome</keyword>
<organism evidence="3">
    <name type="scientific">Puccinia triticina (isolate 1-1 / race 1 (BBBD))</name>
    <name type="common">Brown leaf rust fungus</name>
    <dbReference type="NCBI Taxonomy" id="630390"/>
    <lineage>
        <taxon>Eukaryota</taxon>
        <taxon>Fungi</taxon>
        <taxon>Dikarya</taxon>
        <taxon>Basidiomycota</taxon>
        <taxon>Pucciniomycotina</taxon>
        <taxon>Pucciniomycetes</taxon>
        <taxon>Pucciniales</taxon>
        <taxon>Pucciniaceae</taxon>
        <taxon>Puccinia</taxon>
    </lineage>
</organism>
<reference evidence="3" key="1">
    <citation type="submission" date="2009-11" db="EMBL/GenBank/DDBJ databases">
        <authorList>
            <consortium name="The Broad Institute Genome Sequencing Platform"/>
            <person name="Ward D."/>
            <person name="Feldgarden M."/>
            <person name="Earl A."/>
            <person name="Young S.K."/>
            <person name="Zeng Q."/>
            <person name="Koehrsen M."/>
            <person name="Alvarado L."/>
            <person name="Berlin A."/>
            <person name="Bochicchio J."/>
            <person name="Borenstein D."/>
            <person name="Chapman S.B."/>
            <person name="Chen Z."/>
            <person name="Engels R."/>
            <person name="Freedman E."/>
            <person name="Gellesch M."/>
            <person name="Goldberg J."/>
            <person name="Griggs A."/>
            <person name="Gujja S."/>
            <person name="Heilman E."/>
            <person name="Heiman D."/>
            <person name="Hepburn T."/>
            <person name="Howarth C."/>
            <person name="Jen D."/>
            <person name="Larson L."/>
            <person name="Lewis B."/>
            <person name="Mehta T."/>
            <person name="Park D."/>
            <person name="Pearson M."/>
            <person name="Roberts A."/>
            <person name="Saif S."/>
            <person name="Shea T."/>
            <person name="Shenoy N."/>
            <person name="Sisk P."/>
            <person name="Stolte C."/>
            <person name="Sykes S."/>
            <person name="Thomson T."/>
            <person name="Walk T."/>
            <person name="White J."/>
            <person name="Yandava C."/>
            <person name="Izard J."/>
            <person name="Baranova O.V."/>
            <person name="Blanton J.M."/>
            <person name="Tanner A.C."/>
            <person name="Dewhirst F.E."/>
            <person name="Haas B."/>
            <person name="Nusbaum C."/>
            <person name="Birren B."/>
        </authorList>
    </citation>
    <scope>NUCLEOTIDE SEQUENCE [LARGE SCALE GENOMIC DNA]</scope>
    <source>
        <strain evidence="3">1-1 BBBD Race 1</strain>
    </source>
</reference>
<keyword evidence="2" id="KW-1133">Transmembrane helix</keyword>
<dbReference type="GO" id="GO:0016020">
    <property type="term" value="C:membrane"/>
    <property type="evidence" value="ECO:0007669"/>
    <property type="project" value="TreeGrafter"/>
</dbReference>
<dbReference type="Proteomes" id="UP000005240">
    <property type="component" value="Unassembled WGS sequence"/>
</dbReference>
<feature type="compositionally biased region" description="Polar residues" evidence="1">
    <location>
        <begin position="68"/>
        <end position="78"/>
    </location>
</feature>
<accession>A0A180H1Z1</accession>
<dbReference type="EMBL" id="ADAS02000006">
    <property type="protein sequence ID" value="OAV98608.1"/>
    <property type="molecule type" value="Genomic_DNA"/>
</dbReference>
<dbReference type="PANTHER" id="PTHR41807">
    <property type="entry name" value="GLUTATHIONE TRANSFERASE 3"/>
    <property type="match status" value="1"/>
</dbReference>
<reference evidence="4" key="4">
    <citation type="submission" date="2025-05" db="UniProtKB">
        <authorList>
            <consortium name="EnsemblFungi"/>
        </authorList>
    </citation>
    <scope>IDENTIFICATION</scope>
    <source>
        <strain evidence="4">isolate 1-1 / race 1 (BBBD)</strain>
    </source>
</reference>
<feature type="compositionally biased region" description="Polar residues" evidence="1">
    <location>
        <begin position="119"/>
        <end position="132"/>
    </location>
</feature>
<dbReference type="OrthoDB" id="5569309at2759"/>
<sequence length="391" mass="44201">MPSEAQASWSGSLKSKKKSELQQICRQLDIEYKSEALKADLEQQIRHRFQEVPSLQEDERFVRLDHTASPSASSNTSRRGTRARSVSRPPRANEEDQQSSAEDNRTRPVRSPSRRTTLDKNSTVPEPSGTQKILVTVVNTEKDLSRSADVYHTPSKTKTVATQPTIQAQQLAKQSGQQALESFNAFARYTVRQTIDLIQTIQKTFSCPWKLCVIAILAELTFVIYSTVPRRPANYVPPTLKPAEYRIPEPMIRLFHRIFSKSFLRPFLGYLGLTVIAPFALGGLMNVPSSSQEKDKQRFKATRDLKPSVFVYCATRLAVLSLVHLVFYPNYHFGWASQTLDPLIPLNPSPLTPFSKHLASNVQLHGFEYLQYVTTGFGMLIALHRLIRSPV</sequence>
<dbReference type="AlphaFoldDB" id="A0A180H1Z1"/>
<reference evidence="3" key="2">
    <citation type="submission" date="2016-05" db="EMBL/GenBank/DDBJ databases">
        <title>Comparative analysis highlights variable genome content of wheat rusts and divergence of the mating loci.</title>
        <authorList>
            <person name="Cuomo C.A."/>
            <person name="Bakkeren G."/>
            <person name="Szabo L."/>
            <person name="Khalil H."/>
            <person name="Joly D."/>
            <person name="Goldberg J."/>
            <person name="Young S."/>
            <person name="Zeng Q."/>
            <person name="Fellers J."/>
        </authorList>
    </citation>
    <scope>NUCLEOTIDE SEQUENCE [LARGE SCALE GENOMIC DNA]</scope>
    <source>
        <strain evidence="3">1-1 BBBD Race 1</strain>
    </source>
</reference>
<dbReference type="PANTHER" id="PTHR41807:SF1">
    <property type="entry name" value="GLUTATHIONE TRANSFERASE 3"/>
    <property type="match status" value="1"/>
</dbReference>